<keyword evidence="3" id="KW-1185">Reference proteome</keyword>
<feature type="transmembrane region" description="Helical" evidence="1">
    <location>
        <begin position="25"/>
        <end position="48"/>
    </location>
</feature>
<feature type="transmembrane region" description="Helical" evidence="1">
    <location>
        <begin position="68"/>
        <end position="89"/>
    </location>
</feature>
<dbReference type="GO" id="GO:0022857">
    <property type="term" value="F:transmembrane transporter activity"/>
    <property type="evidence" value="ECO:0007669"/>
    <property type="project" value="InterPro"/>
</dbReference>
<name>A0A6I6N9E1_9ACTN</name>
<dbReference type="InterPro" id="IPR011701">
    <property type="entry name" value="MFS"/>
</dbReference>
<dbReference type="InterPro" id="IPR052524">
    <property type="entry name" value="MFS_Cyanate_Porter"/>
</dbReference>
<organism evidence="2 3">
    <name type="scientific">Streptomyces broussonetiae</name>
    <dbReference type="NCBI Taxonomy" id="2686304"/>
    <lineage>
        <taxon>Bacteria</taxon>
        <taxon>Bacillati</taxon>
        <taxon>Actinomycetota</taxon>
        <taxon>Actinomycetes</taxon>
        <taxon>Kitasatosporales</taxon>
        <taxon>Streptomycetaceae</taxon>
        <taxon>Streptomyces</taxon>
    </lineage>
</organism>
<dbReference type="SUPFAM" id="SSF103473">
    <property type="entry name" value="MFS general substrate transporter"/>
    <property type="match status" value="1"/>
</dbReference>
<dbReference type="Proteomes" id="UP000436138">
    <property type="component" value="Chromosome"/>
</dbReference>
<evidence type="ECO:0000313" key="2">
    <source>
        <dbReference type="EMBL" id="QHA09948.1"/>
    </source>
</evidence>
<dbReference type="EMBL" id="CP047020">
    <property type="protein sequence ID" value="QHA09948.1"/>
    <property type="molecule type" value="Genomic_DNA"/>
</dbReference>
<dbReference type="AlphaFoldDB" id="A0A6I6N9E1"/>
<dbReference type="PANTHER" id="PTHR23523:SF2">
    <property type="entry name" value="2-NITROIMIDAZOLE TRANSPORTER"/>
    <property type="match status" value="1"/>
</dbReference>
<sequence length="214" mass="22116">MAWGPLAARGRQASHNSRALNGGSLLGSPLAWAVAGFLGLVSLMSYALMAWLPEIMHADGYDQAEAGMMVSVIQIISIPLGLGIPVLAARLSTQRPLITGIAATKAVALTGVVLAPEAGWLWIVFLGVATGSAFPLAFTLLSLRSPSPDVAVQLSGMAQTTGYLVAGLGPLVTGLMHSFTGGRRMPLLLLLVLLVPETTFGLFAGRPSFVRAAG</sequence>
<feature type="transmembrane region" description="Helical" evidence="1">
    <location>
        <begin position="162"/>
        <end position="179"/>
    </location>
</feature>
<dbReference type="InterPro" id="IPR036259">
    <property type="entry name" value="MFS_trans_sf"/>
</dbReference>
<keyword evidence="1" id="KW-1133">Transmembrane helix</keyword>
<feature type="transmembrane region" description="Helical" evidence="1">
    <location>
        <begin position="185"/>
        <end position="205"/>
    </location>
</feature>
<keyword evidence="1" id="KW-0812">Transmembrane</keyword>
<gene>
    <name evidence="2" type="ORF">GQF42_32485</name>
</gene>
<evidence type="ECO:0000313" key="3">
    <source>
        <dbReference type="Proteomes" id="UP000436138"/>
    </source>
</evidence>
<protein>
    <submittedName>
        <fullName evidence="2">MFS transporter</fullName>
    </submittedName>
</protein>
<feature type="transmembrane region" description="Helical" evidence="1">
    <location>
        <begin position="96"/>
        <end position="114"/>
    </location>
</feature>
<accession>A0A6I6N9E1</accession>
<keyword evidence="1" id="KW-0472">Membrane</keyword>
<evidence type="ECO:0000256" key="1">
    <source>
        <dbReference type="SAM" id="Phobius"/>
    </source>
</evidence>
<proteinExistence type="predicted"/>
<feature type="transmembrane region" description="Helical" evidence="1">
    <location>
        <begin position="120"/>
        <end position="141"/>
    </location>
</feature>
<dbReference type="Pfam" id="PF07690">
    <property type="entry name" value="MFS_1"/>
    <property type="match status" value="1"/>
</dbReference>
<dbReference type="PANTHER" id="PTHR23523">
    <property type="match status" value="1"/>
</dbReference>
<dbReference type="KEGG" id="sbro:GQF42_32485"/>
<dbReference type="Gene3D" id="1.20.1250.20">
    <property type="entry name" value="MFS general substrate transporter like domains"/>
    <property type="match status" value="1"/>
</dbReference>
<reference evidence="2 3" key="1">
    <citation type="submission" date="2019-12" db="EMBL/GenBank/DDBJ databases">
        <title>Streptomyces sp. strain T44 isolated from rhizosphere soil of Broussonetia papyrifera.</title>
        <authorList>
            <person name="Mo P."/>
        </authorList>
    </citation>
    <scope>NUCLEOTIDE SEQUENCE [LARGE SCALE GENOMIC DNA]</scope>
    <source>
        <strain evidence="2 3">T44</strain>
    </source>
</reference>